<proteinExistence type="predicted"/>
<sequence length="325" mass="36009">MAVSTPAVPDDRVPDLDPVAAQRWHARVPSASPWLHETVGERMAQRLDWIVARPQTWVSWSPLLGGERAHRAVARRYPEARVWLAGEGAAAAQRRWQAPPLPWWRRWKARAAAAPAPESALAGVLQDSAAPPEPVGLIWANMALHTVAQPRALLQRWHDWLAVDGFLMFSCLGPDTGRELRAVHAAQGWPAPAPAYVDMHDWGDQLVALGFADPVMDMERLTLAYPNAERLLADLRESGRNWHVGRFGALRGRGWRARWLRAMEDGLPRNAEGQLCVTVEIVYGHAFRPAPRLPVAPVTNVPLERLRQTLRAGVAGDRPAPPHGA</sequence>
<reference evidence="3 4" key="1">
    <citation type="submission" date="2019-07" db="EMBL/GenBank/DDBJ databases">
        <title>Tepidimonas thermarum AA-1 draft genome.</title>
        <authorList>
            <person name="Da Costa M.S."/>
            <person name="Froufe H.J.C."/>
            <person name="Egas C."/>
            <person name="Albuquerque L."/>
        </authorList>
    </citation>
    <scope>NUCLEOTIDE SEQUENCE [LARGE SCALE GENOMIC DNA]</scope>
    <source>
        <strain evidence="3 4">AA-1</strain>
    </source>
</reference>
<dbReference type="SUPFAM" id="SSF53335">
    <property type="entry name" value="S-adenosyl-L-methionine-dependent methyltransferases"/>
    <property type="match status" value="1"/>
</dbReference>
<dbReference type="PANTHER" id="PTHR13090:SF1">
    <property type="entry name" value="ARGININE-HYDROXYLASE NDUFAF5, MITOCHONDRIAL"/>
    <property type="match status" value="1"/>
</dbReference>
<evidence type="ECO:0000313" key="4">
    <source>
        <dbReference type="Proteomes" id="UP000318542"/>
    </source>
</evidence>
<accession>A0A554WWZ6</accession>
<dbReference type="EMBL" id="VJOL01000062">
    <property type="protein sequence ID" value="TSE28109.1"/>
    <property type="molecule type" value="Genomic_DNA"/>
</dbReference>
<evidence type="ECO:0000256" key="2">
    <source>
        <dbReference type="ARBA" id="ARBA00022679"/>
    </source>
</evidence>
<dbReference type="AlphaFoldDB" id="A0A554WWZ6"/>
<dbReference type="Gene3D" id="3.40.50.150">
    <property type="entry name" value="Vaccinia Virus protein VP39"/>
    <property type="match status" value="1"/>
</dbReference>
<evidence type="ECO:0000313" key="3">
    <source>
        <dbReference type="EMBL" id="TSE28109.1"/>
    </source>
</evidence>
<dbReference type="PANTHER" id="PTHR13090">
    <property type="entry name" value="ARGININE-HYDROXYLASE NDUFAF5, MITOCHONDRIAL"/>
    <property type="match status" value="1"/>
</dbReference>
<comment type="caution">
    <text evidence="3">The sequence shown here is derived from an EMBL/GenBank/DDBJ whole genome shotgun (WGS) entry which is preliminary data.</text>
</comment>
<dbReference type="Proteomes" id="UP000318542">
    <property type="component" value="Unassembled WGS sequence"/>
</dbReference>
<dbReference type="InterPro" id="IPR050602">
    <property type="entry name" value="Malonyl-ACP_OMT"/>
</dbReference>
<dbReference type="RefSeq" id="WP_143904112.1">
    <property type="nucleotide sequence ID" value="NZ_VJOL01000062.1"/>
</dbReference>
<keyword evidence="2 3" id="KW-0808">Transferase</keyword>
<organism evidence="3 4">
    <name type="scientific">Tepidimonas thermarum</name>
    <dbReference type="NCBI Taxonomy" id="335431"/>
    <lineage>
        <taxon>Bacteria</taxon>
        <taxon>Pseudomonadati</taxon>
        <taxon>Pseudomonadota</taxon>
        <taxon>Betaproteobacteria</taxon>
        <taxon>Burkholderiales</taxon>
        <taxon>Tepidimonas</taxon>
    </lineage>
</organism>
<dbReference type="GO" id="GO:0032259">
    <property type="term" value="P:methylation"/>
    <property type="evidence" value="ECO:0007669"/>
    <property type="project" value="UniProtKB-KW"/>
</dbReference>
<evidence type="ECO:0000256" key="1">
    <source>
        <dbReference type="ARBA" id="ARBA00022603"/>
    </source>
</evidence>
<dbReference type="GO" id="GO:0008168">
    <property type="term" value="F:methyltransferase activity"/>
    <property type="evidence" value="ECO:0007669"/>
    <property type="project" value="UniProtKB-KW"/>
</dbReference>
<gene>
    <name evidence="3" type="ORF">Tther_02341</name>
</gene>
<protein>
    <submittedName>
        <fullName evidence="3">BioC: malonyl-acyl carrier protein O-methyltransferase BioC</fullName>
    </submittedName>
</protein>
<keyword evidence="4" id="KW-1185">Reference proteome</keyword>
<keyword evidence="1 3" id="KW-0489">Methyltransferase</keyword>
<name>A0A554WWZ6_9BURK</name>
<dbReference type="InterPro" id="IPR029063">
    <property type="entry name" value="SAM-dependent_MTases_sf"/>
</dbReference>
<dbReference type="OrthoDB" id="9760689at2"/>